<dbReference type="Pfam" id="PF10531">
    <property type="entry name" value="SLBB"/>
    <property type="match status" value="4"/>
</dbReference>
<feature type="domain" description="Soluble ligand binding" evidence="4">
    <location>
        <begin position="291"/>
        <end position="334"/>
    </location>
</feature>
<dbReference type="Gene3D" id="3.10.560.10">
    <property type="entry name" value="Outer membrane lipoprotein wza domain like"/>
    <property type="match status" value="5"/>
</dbReference>
<feature type="domain" description="Polysaccharide export protein N-terminal" evidence="3">
    <location>
        <begin position="126"/>
        <end position="189"/>
    </location>
</feature>
<keyword evidence="1" id="KW-0732">Signal</keyword>
<evidence type="ECO:0000313" key="5">
    <source>
        <dbReference type="EMBL" id="MDU0114545.1"/>
    </source>
</evidence>
<dbReference type="Pfam" id="PF02563">
    <property type="entry name" value="Poly_export"/>
    <property type="match status" value="1"/>
</dbReference>
<dbReference type="EMBL" id="JAWCUA010000010">
    <property type="protein sequence ID" value="MDU0114545.1"/>
    <property type="molecule type" value="Genomic_DNA"/>
</dbReference>
<keyword evidence="6" id="KW-1185">Reference proteome</keyword>
<dbReference type="InterPro" id="IPR003715">
    <property type="entry name" value="Poly_export_N"/>
</dbReference>
<dbReference type="PANTHER" id="PTHR33619:SF3">
    <property type="entry name" value="POLYSACCHARIDE EXPORT PROTEIN GFCE-RELATED"/>
    <property type="match status" value="1"/>
</dbReference>
<comment type="caution">
    <text evidence="5">The sequence shown here is derived from an EMBL/GenBank/DDBJ whole genome shotgun (WGS) entry which is preliminary data.</text>
</comment>
<evidence type="ECO:0000313" key="6">
    <source>
        <dbReference type="Proteomes" id="UP001257914"/>
    </source>
</evidence>
<reference evidence="5 6" key="1">
    <citation type="submission" date="2023-10" db="EMBL/GenBank/DDBJ databases">
        <title>Psychrosphaera aquimaarina strain SW33 isolated from seawater.</title>
        <authorList>
            <person name="Bayburt H."/>
            <person name="Kim J.M."/>
            <person name="Choi B.J."/>
            <person name="Jeon C.O."/>
        </authorList>
    </citation>
    <scope>NUCLEOTIDE SEQUENCE [LARGE SCALE GENOMIC DNA]</scope>
    <source>
        <strain evidence="5 6">KCTC 52743</strain>
    </source>
</reference>
<dbReference type="PANTHER" id="PTHR33619">
    <property type="entry name" value="POLYSACCHARIDE EXPORT PROTEIN GFCE-RELATED"/>
    <property type="match status" value="1"/>
</dbReference>
<evidence type="ECO:0000259" key="3">
    <source>
        <dbReference type="Pfam" id="PF02563"/>
    </source>
</evidence>
<evidence type="ECO:0000256" key="1">
    <source>
        <dbReference type="ARBA" id="ARBA00022729"/>
    </source>
</evidence>
<protein>
    <submittedName>
        <fullName evidence="5">SLBB domain-containing protein</fullName>
    </submittedName>
</protein>
<dbReference type="InterPro" id="IPR049712">
    <property type="entry name" value="Poly_export"/>
</dbReference>
<feature type="domain" description="Soluble ligand binding" evidence="4">
    <location>
        <begin position="208"/>
        <end position="254"/>
    </location>
</feature>
<sequence>MFNGSKNILLIVFCTVLVSLTSFSIGAQISTTPSAAQIEQFKKLPKSQQTALAKQFGFDLSLLNSNMSGVKSSEETTTPETQYLNGNNNPLRQVEKTAEEDKELKPFGYEMFEQMQDAFLPQGNIPVPSDYIIGSGDSINISLFGKESQEHLLTVNNEGKITIPGLEPISVAGLSYSEVKQYIANIISTKMIGMKSVVSIGELRSVQVYVLGDVKKPGAYLLSSLSTISNALFISGGPNEVGSLRNIQLKRSGKTLAHFDLYEFMLKGNVTTDQRIQQGDVIFVAPIANQVTVMGEVRRPAIYEIKSNETLAQLLEFAGGLTPQGYAKSVQLSTFDSQQLRKINTIDLTNSNSKTQLIHNGDIVKVHKNIERIGEAVNLAGYVSRPGAQSWQEGMTLNDILTNPADLLIGADFDYGIIVRSVGNFYQTFNIKQFSPINVIQGKDVIPLHKNDLVLFFNSLGKEHYYKEQGLMVDDLEKEVKLEERINQLNTPQGVKNQNYRVALEELSAIYGDEEALKAEESQKTNYLYKILFGNLVEKHQALINTQQMSRHQLLYPIKQLLEQKITPGAKVKLVEVRGEVRFPGVYPINGKSTVTDAVIAAGGLKESASLYRTEISRITTDVDETVTTQHMSASLSAALSGVESENIKLEGRDVINIFKQANWNEELKITLEGEVRYPGEYTVKENETLTQVIERAGGLTELASLDAAFFTRESLRKLEKQQAQDMARMLNKELALKSMSSSVSNVNVNDVNKLVTALSETPGIGRLIIDLEDIIAGNRDDIKLESGDKLIVPSYRNEVNVIGEVQVATSHMYNPEWTAKKYINSSGGYRAQADDDRVYIIRANGLVDIPNLDKWFGTDKRAYLKAGDTIVVPLDASYTDRLTLWEKATSIFYQLTVGLAALGRL</sequence>
<feature type="domain" description="Soluble ligand binding" evidence="4">
    <location>
        <begin position="669"/>
        <end position="713"/>
    </location>
</feature>
<accession>A0ABU3R516</accession>
<evidence type="ECO:0000256" key="2">
    <source>
        <dbReference type="SAM" id="MobiDB-lite"/>
    </source>
</evidence>
<feature type="domain" description="Soluble ligand binding" evidence="4">
    <location>
        <begin position="575"/>
        <end position="624"/>
    </location>
</feature>
<dbReference type="InterPro" id="IPR019554">
    <property type="entry name" value="Soluble_ligand-bd"/>
</dbReference>
<name>A0ABU3R516_9GAMM</name>
<dbReference type="RefSeq" id="WP_315948216.1">
    <property type="nucleotide sequence ID" value="NZ_JAWCUA010000010.1"/>
</dbReference>
<gene>
    <name evidence="5" type="ORF">RT723_16415</name>
</gene>
<evidence type="ECO:0000259" key="4">
    <source>
        <dbReference type="Pfam" id="PF10531"/>
    </source>
</evidence>
<dbReference type="Proteomes" id="UP001257914">
    <property type="component" value="Unassembled WGS sequence"/>
</dbReference>
<feature type="region of interest" description="Disordered" evidence="2">
    <location>
        <begin position="69"/>
        <end position="88"/>
    </location>
</feature>
<proteinExistence type="predicted"/>
<organism evidence="5 6">
    <name type="scientific">Psychrosphaera aquimarina</name>
    <dbReference type="NCBI Taxonomy" id="2044854"/>
    <lineage>
        <taxon>Bacteria</taxon>
        <taxon>Pseudomonadati</taxon>
        <taxon>Pseudomonadota</taxon>
        <taxon>Gammaproteobacteria</taxon>
        <taxon>Alteromonadales</taxon>
        <taxon>Pseudoalteromonadaceae</taxon>
        <taxon>Psychrosphaera</taxon>
    </lineage>
</organism>